<feature type="transmembrane region" description="Helical" evidence="2">
    <location>
        <begin position="36"/>
        <end position="59"/>
    </location>
</feature>
<reference evidence="3" key="1">
    <citation type="journal article" date="2006" name="Nature">
        <title>Deciphering the evolution and metabolism of an anammox bacterium from a community genome.</title>
        <authorList>
            <person name="Strous M."/>
            <person name="Pelletier E."/>
            <person name="Mangenot S."/>
            <person name="Rattei T."/>
            <person name="Lehner A."/>
            <person name="Taylor M.W."/>
            <person name="Horn M."/>
            <person name="Daims H."/>
            <person name="Bartol-Mavel D."/>
            <person name="Wincker P."/>
            <person name="Barbe V."/>
            <person name="Fonknechten N."/>
            <person name="Vallenet D."/>
            <person name="Segurens B."/>
            <person name="Schenowitz-Truong C."/>
            <person name="Medigue C."/>
            <person name="Collingro A."/>
            <person name="Snel B."/>
            <person name="Dutilh B.E."/>
            <person name="OpDenCamp H.J.M."/>
            <person name="vanDerDrift C."/>
            <person name="Cirpus I."/>
            <person name="vanDePas-Schoonen K.T."/>
            <person name="Harhangi H.R."/>
            <person name="vanNiftrik L."/>
            <person name="Schmid M."/>
            <person name="Keltjens J."/>
            <person name="vanDeVossenberg J."/>
            <person name="Kartal B."/>
            <person name="Meier H."/>
            <person name="Frishman D."/>
            <person name="Huynen M.A."/>
            <person name="Mewes H."/>
            <person name="Weissenbach J."/>
            <person name="Jetten M.S.M."/>
            <person name="Wagner M."/>
            <person name="LePaslier D."/>
        </authorList>
    </citation>
    <scope>NUCLEOTIDE SEQUENCE</scope>
</reference>
<dbReference type="EMBL" id="CT573072">
    <property type="protein sequence ID" value="CAJ72021.1"/>
    <property type="molecule type" value="Genomic_DNA"/>
</dbReference>
<feature type="region of interest" description="Disordered" evidence="1">
    <location>
        <begin position="78"/>
        <end position="103"/>
    </location>
</feature>
<reference evidence="5" key="4">
    <citation type="submission" date="2017-10" db="EMBL/GenBank/DDBJ databases">
        <authorList>
            <person name="Banno H."/>
            <person name="Chua N.-H."/>
        </authorList>
    </citation>
    <scope>NUCLEOTIDE SEQUENCE [LARGE SCALE GENOMIC DNA]</scope>
    <source>
        <strain evidence="5">Kuenenia_mbr1_ru-nijmegen</strain>
    </source>
</reference>
<reference evidence="6" key="3">
    <citation type="submission" date="2017-10" db="EMBL/GenBank/DDBJ databases">
        <authorList>
            <person name="Frank J."/>
        </authorList>
    </citation>
    <scope>NUCLEOTIDE SEQUENCE [LARGE SCALE GENOMIC DNA]</scope>
</reference>
<organism evidence="3">
    <name type="scientific">Kuenenia stuttgartiensis</name>
    <dbReference type="NCBI Taxonomy" id="174633"/>
    <lineage>
        <taxon>Bacteria</taxon>
        <taxon>Pseudomonadati</taxon>
        <taxon>Planctomycetota</taxon>
        <taxon>Candidatus Brocadiia</taxon>
        <taxon>Candidatus Brocadiales</taxon>
        <taxon>Candidatus Brocadiaceae</taxon>
        <taxon>Candidatus Kuenenia</taxon>
    </lineage>
</organism>
<keyword evidence="2" id="KW-1133">Transmembrane helix</keyword>
<dbReference type="EMBL" id="CP049055">
    <property type="protein sequence ID" value="QII10631.1"/>
    <property type="molecule type" value="Genomic_DNA"/>
</dbReference>
<dbReference type="EMBL" id="LT934425">
    <property type="protein sequence ID" value="SOH05176.1"/>
    <property type="molecule type" value="Genomic_DNA"/>
</dbReference>
<dbReference type="Proteomes" id="UP000501926">
    <property type="component" value="Chromosome"/>
</dbReference>
<evidence type="ECO:0000313" key="5">
    <source>
        <dbReference type="EMBL" id="SOH05176.1"/>
    </source>
</evidence>
<evidence type="ECO:0000313" key="6">
    <source>
        <dbReference type="Proteomes" id="UP000221734"/>
    </source>
</evidence>
<evidence type="ECO:0000256" key="2">
    <source>
        <dbReference type="SAM" id="Phobius"/>
    </source>
</evidence>
<proteinExistence type="predicted"/>
<sequence>MLNKVNAMIDKVNGVVSEKSEKVMTNKKVEGMVNGIGAMVTFLGAIAFGIVFIMCTASLMKTGKNYVVRPTADTAVEAGAEGVEDAEWGHGEDEEEEDVDEDE</sequence>
<protein>
    <submittedName>
        <fullName evidence="3">Uncharacterized protein</fullName>
    </submittedName>
</protein>
<evidence type="ECO:0000313" key="3">
    <source>
        <dbReference type="EMBL" id="CAJ72021.1"/>
    </source>
</evidence>
<reference evidence="4 7" key="5">
    <citation type="submission" date="2020-02" db="EMBL/GenBank/DDBJ databases">
        <title>Newly sequenced genome of strain CSTR1 showed variability in Candidatus Kuenenia stuttgartiensis genomes.</title>
        <authorList>
            <person name="Ding C."/>
            <person name="Adrian L."/>
        </authorList>
    </citation>
    <scope>NUCLEOTIDE SEQUENCE [LARGE SCALE GENOMIC DNA]</scope>
    <source>
        <strain evidence="4 7">CSTR1</strain>
    </source>
</reference>
<evidence type="ECO:0000313" key="7">
    <source>
        <dbReference type="Proteomes" id="UP000501926"/>
    </source>
</evidence>
<dbReference type="OrthoDB" id="290031at2"/>
<gene>
    <name evidence="4" type="ORF">KsCSTR_12520</name>
    <name evidence="5" type="ORF">KSMBR1_2689</name>
    <name evidence="3" type="ORF">kustd1276</name>
</gene>
<evidence type="ECO:0000313" key="4">
    <source>
        <dbReference type="EMBL" id="QII10631.1"/>
    </source>
</evidence>
<dbReference type="AlphaFoldDB" id="Q1Q0G1"/>
<accession>Q1Q0G1</accession>
<name>Q1Q0G1_KUEST</name>
<keyword evidence="2" id="KW-0472">Membrane</keyword>
<feature type="compositionally biased region" description="Acidic residues" evidence="1">
    <location>
        <begin position="82"/>
        <end position="103"/>
    </location>
</feature>
<keyword evidence="2" id="KW-0812">Transmembrane</keyword>
<reference evidence="3" key="2">
    <citation type="submission" date="2006-01" db="EMBL/GenBank/DDBJ databases">
        <authorList>
            <person name="Genoscope"/>
        </authorList>
    </citation>
    <scope>NUCLEOTIDE SEQUENCE</scope>
</reference>
<evidence type="ECO:0000256" key="1">
    <source>
        <dbReference type="SAM" id="MobiDB-lite"/>
    </source>
</evidence>
<dbReference type="Proteomes" id="UP000221734">
    <property type="component" value="Chromosome Kuenenia_stuttgartiensis_MBR1"/>
</dbReference>
<dbReference type="RefSeq" id="WP_099325798.1">
    <property type="nucleotide sequence ID" value="NZ_CP049055.1"/>
</dbReference>
<dbReference type="KEGG" id="kst:KSMBR1_2689"/>
<keyword evidence="6" id="KW-1185">Reference proteome</keyword>